<dbReference type="Gene3D" id="1.20.1250.20">
    <property type="entry name" value="MFS general substrate transporter like domains"/>
    <property type="match status" value="1"/>
</dbReference>
<dbReference type="SUPFAM" id="SSF103473">
    <property type="entry name" value="MFS general substrate transporter"/>
    <property type="match status" value="1"/>
</dbReference>
<dbReference type="PROSITE" id="PS50850">
    <property type="entry name" value="MFS"/>
    <property type="match status" value="1"/>
</dbReference>
<feature type="transmembrane region" description="Helical" evidence="6">
    <location>
        <begin position="287"/>
        <end position="305"/>
    </location>
</feature>
<proteinExistence type="predicted"/>
<dbReference type="PANTHER" id="PTHR23513">
    <property type="entry name" value="INTEGRAL MEMBRANE EFFLUX PROTEIN-RELATED"/>
    <property type="match status" value="1"/>
</dbReference>
<organism evidence="8 9">
    <name type="scientific">Nocardiopsis alborubida</name>
    <dbReference type="NCBI Taxonomy" id="146802"/>
    <lineage>
        <taxon>Bacteria</taxon>
        <taxon>Bacillati</taxon>
        <taxon>Actinomycetota</taxon>
        <taxon>Actinomycetes</taxon>
        <taxon>Streptosporangiales</taxon>
        <taxon>Nocardiopsidaceae</taxon>
        <taxon>Nocardiopsis</taxon>
    </lineage>
</organism>
<dbReference type="InterPro" id="IPR011701">
    <property type="entry name" value="MFS"/>
</dbReference>
<dbReference type="InterPro" id="IPR036259">
    <property type="entry name" value="MFS_trans_sf"/>
</dbReference>
<comment type="caution">
    <text evidence="8">The sequence shown here is derived from an EMBL/GenBank/DDBJ whole genome shotgun (WGS) entry which is preliminary data.</text>
</comment>
<evidence type="ECO:0000256" key="4">
    <source>
        <dbReference type="ARBA" id="ARBA00022989"/>
    </source>
</evidence>
<feature type="transmembrane region" description="Helical" evidence="6">
    <location>
        <begin position="350"/>
        <end position="370"/>
    </location>
</feature>
<evidence type="ECO:0000256" key="1">
    <source>
        <dbReference type="ARBA" id="ARBA00004651"/>
    </source>
</evidence>
<feature type="transmembrane region" description="Helical" evidence="6">
    <location>
        <begin position="228"/>
        <end position="248"/>
    </location>
</feature>
<feature type="transmembrane region" description="Helical" evidence="6">
    <location>
        <begin position="12"/>
        <end position="37"/>
    </location>
</feature>
<gene>
    <name evidence="8" type="ORF">HGB44_05025</name>
</gene>
<dbReference type="CDD" id="cd06173">
    <property type="entry name" value="MFS_MefA_like"/>
    <property type="match status" value="1"/>
</dbReference>
<feature type="domain" description="Major facilitator superfamily (MFS) profile" evidence="7">
    <location>
        <begin position="223"/>
        <end position="416"/>
    </location>
</feature>
<name>A0A7X6RNQ2_9ACTN</name>
<feature type="transmembrane region" description="Helical" evidence="6">
    <location>
        <begin position="43"/>
        <end position="68"/>
    </location>
</feature>
<keyword evidence="3 6" id="KW-0812">Transmembrane</keyword>
<evidence type="ECO:0000313" key="9">
    <source>
        <dbReference type="Proteomes" id="UP000553209"/>
    </source>
</evidence>
<dbReference type="PANTHER" id="PTHR23513:SF6">
    <property type="entry name" value="MAJOR FACILITATOR SUPERFAMILY ASSOCIATED DOMAIN-CONTAINING PROTEIN"/>
    <property type="match status" value="1"/>
</dbReference>
<keyword evidence="2" id="KW-1003">Cell membrane</keyword>
<sequence length="416" mass="42918">MSAADGALGRRFWRLWSAFLSSNLADGVSFIVLPWLATAATDSAFWVAATAAAGRLPWLFAIPAGVLVDRCSSLRLMAAASTARVVSWTFLAVLALTGQLTLPVLLAGSLVLGVVEVLYDTAALTALPRIVPRSALVRANGHLKTAEITAQEFAGRPLGGVLLGLHAALALAVNAVFAAVSALLLTRLNQRKTGSGPPDPRPRPRTDRHGISAGVRTIVEHPLLRRTAIATVCFNVVYAAILATQVLFAQEVLGLNAAQFGLVMTAAAVGGVAGGQLSGRAADHLPAGWLPMASLCVVGLSHTAIACVPRLAVVIPALALSSAAVLMYSVSVASLRQRVTPQDLLGRVNAAMGSATWGVAAIGMAAGGVLVDVLSSWTSQGFALRSVYAVSAIAVLVILTTVGRRITRLGAQAELD</sequence>
<comment type="subcellular location">
    <subcellularLocation>
        <location evidence="1">Cell membrane</location>
        <topology evidence="1">Multi-pass membrane protein</topology>
    </subcellularLocation>
</comment>
<protein>
    <submittedName>
        <fullName evidence="8">MFS transporter</fullName>
    </submittedName>
</protein>
<evidence type="ECO:0000259" key="7">
    <source>
        <dbReference type="PROSITE" id="PS50850"/>
    </source>
</evidence>
<reference evidence="8 9" key="1">
    <citation type="submission" date="2020-04" db="EMBL/GenBank/DDBJ databases">
        <title>MicrobeNet Type strains.</title>
        <authorList>
            <person name="Nicholson A.C."/>
        </authorList>
    </citation>
    <scope>NUCLEOTIDE SEQUENCE [LARGE SCALE GENOMIC DNA]</scope>
    <source>
        <strain evidence="8 9">ATCC 23612</strain>
    </source>
</reference>
<feature type="transmembrane region" description="Helical" evidence="6">
    <location>
        <begin position="254"/>
        <end position="275"/>
    </location>
</feature>
<feature type="transmembrane region" description="Helical" evidence="6">
    <location>
        <begin position="382"/>
        <end position="402"/>
    </location>
</feature>
<evidence type="ECO:0000313" key="8">
    <source>
        <dbReference type="EMBL" id="NKY97045.1"/>
    </source>
</evidence>
<feature type="transmembrane region" description="Helical" evidence="6">
    <location>
        <begin position="311"/>
        <end position="330"/>
    </location>
</feature>
<evidence type="ECO:0000256" key="5">
    <source>
        <dbReference type="ARBA" id="ARBA00023136"/>
    </source>
</evidence>
<dbReference type="EMBL" id="JAAXPG010000003">
    <property type="protein sequence ID" value="NKY97045.1"/>
    <property type="molecule type" value="Genomic_DNA"/>
</dbReference>
<dbReference type="AlphaFoldDB" id="A0A7X6RNQ2"/>
<evidence type="ECO:0000256" key="2">
    <source>
        <dbReference type="ARBA" id="ARBA00022475"/>
    </source>
</evidence>
<feature type="transmembrane region" description="Helical" evidence="6">
    <location>
        <begin position="163"/>
        <end position="185"/>
    </location>
</feature>
<feature type="transmembrane region" description="Helical" evidence="6">
    <location>
        <begin position="88"/>
        <end position="115"/>
    </location>
</feature>
<keyword evidence="4 6" id="KW-1133">Transmembrane helix</keyword>
<keyword evidence="5 6" id="KW-0472">Membrane</keyword>
<dbReference type="RefSeq" id="WP_061082830.1">
    <property type="nucleotide sequence ID" value="NZ_JAAXPG010000003.1"/>
</dbReference>
<dbReference type="GO" id="GO:0022857">
    <property type="term" value="F:transmembrane transporter activity"/>
    <property type="evidence" value="ECO:0007669"/>
    <property type="project" value="InterPro"/>
</dbReference>
<evidence type="ECO:0000256" key="3">
    <source>
        <dbReference type="ARBA" id="ARBA00022692"/>
    </source>
</evidence>
<keyword evidence="9" id="KW-1185">Reference proteome</keyword>
<evidence type="ECO:0000256" key="6">
    <source>
        <dbReference type="SAM" id="Phobius"/>
    </source>
</evidence>
<accession>A0A7X6RNQ2</accession>
<dbReference type="GO" id="GO:0005886">
    <property type="term" value="C:plasma membrane"/>
    <property type="evidence" value="ECO:0007669"/>
    <property type="project" value="UniProtKB-SubCell"/>
</dbReference>
<dbReference type="Pfam" id="PF07690">
    <property type="entry name" value="MFS_1"/>
    <property type="match status" value="1"/>
</dbReference>
<dbReference type="Proteomes" id="UP000553209">
    <property type="component" value="Unassembled WGS sequence"/>
</dbReference>
<dbReference type="InterPro" id="IPR020846">
    <property type="entry name" value="MFS_dom"/>
</dbReference>